<keyword evidence="4" id="KW-0963">Cytoplasm</keyword>
<organism evidence="7 8">
    <name type="scientific">Vibrio campbellii (strain ATCC BAA-1116)</name>
    <dbReference type="NCBI Taxonomy" id="2902295"/>
    <lineage>
        <taxon>Bacteria</taxon>
        <taxon>Pseudomonadati</taxon>
        <taxon>Pseudomonadota</taxon>
        <taxon>Gammaproteobacteria</taxon>
        <taxon>Vibrionales</taxon>
        <taxon>Vibrionaceae</taxon>
        <taxon>Vibrio</taxon>
    </lineage>
</organism>
<keyword evidence="6" id="KW-0238">DNA-binding</keyword>
<evidence type="ECO:0000256" key="2">
    <source>
        <dbReference type="ARBA" id="ARBA00007183"/>
    </source>
</evidence>
<dbReference type="EMBL" id="CP000791">
    <property type="protein sequence ID" value="ABU75064.1"/>
    <property type="molecule type" value="Genomic_DNA"/>
</dbReference>
<dbReference type="KEGG" id="vha:VIBHAR_p08217"/>
<geneLocation type="plasmid" evidence="7 8">
    <name>pVIBHAR</name>
</geneLocation>
<proteinExistence type="inferred from homology"/>
<dbReference type="GO" id="GO:0003677">
    <property type="term" value="F:DNA binding"/>
    <property type="evidence" value="ECO:0007669"/>
    <property type="project" value="UniProtKB-KW"/>
</dbReference>
<accession>A7N8V1</accession>
<evidence type="ECO:0000256" key="4">
    <source>
        <dbReference type="ARBA" id="ARBA00022490"/>
    </source>
</evidence>
<evidence type="ECO:0000256" key="1">
    <source>
        <dbReference type="ARBA" id="ARBA00004496"/>
    </source>
</evidence>
<evidence type="ECO:0000313" key="8">
    <source>
        <dbReference type="Proteomes" id="UP000008152"/>
    </source>
</evidence>
<dbReference type="InterPro" id="IPR008876">
    <property type="entry name" value="TraY"/>
</dbReference>
<dbReference type="GO" id="GO:0005737">
    <property type="term" value="C:cytoplasm"/>
    <property type="evidence" value="ECO:0007669"/>
    <property type="project" value="UniProtKB-SubCell"/>
</dbReference>
<keyword evidence="7" id="KW-0614">Plasmid</keyword>
<evidence type="ECO:0000313" key="7">
    <source>
        <dbReference type="EMBL" id="ABU75064.1"/>
    </source>
</evidence>
<dbReference type="PATRIC" id="fig|338187.36.peg.6018"/>
<evidence type="ECO:0000256" key="6">
    <source>
        <dbReference type="ARBA" id="ARBA00023125"/>
    </source>
</evidence>
<protein>
    <recommendedName>
        <fullName evidence="3">Relaxosome protein TraY</fullName>
    </recommendedName>
</protein>
<comment type="subcellular location">
    <subcellularLocation>
        <location evidence="1">Cytoplasm</location>
    </subcellularLocation>
</comment>
<name>A7N8V1_VIBC1</name>
<evidence type="ECO:0000256" key="3">
    <source>
        <dbReference type="ARBA" id="ARBA00020541"/>
    </source>
</evidence>
<keyword evidence="5" id="KW-0184">Conjugation</keyword>
<reference evidence="7 8" key="1">
    <citation type="submission" date="2007-08" db="EMBL/GenBank/DDBJ databases">
        <authorList>
            <consortium name="The Vibrio harveyi Genome Sequencing Project"/>
            <person name="Bassler B."/>
            <person name="Clifton S.W."/>
            <person name="Fulton L."/>
            <person name="Delehaunty K."/>
            <person name="Fronick C."/>
            <person name="Harrison M."/>
            <person name="Markivic C."/>
            <person name="Fulton R."/>
            <person name="Tin-Wollam A.-M."/>
            <person name="Shah N."/>
            <person name="Pepin K."/>
            <person name="Nash W."/>
            <person name="Thiruvilangam P."/>
            <person name="Bhonagiri V."/>
            <person name="Waters C."/>
            <person name="Tu K.C."/>
            <person name="Irgon J."/>
            <person name="Wilson R.K."/>
        </authorList>
    </citation>
    <scope>NUCLEOTIDE SEQUENCE [LARGE SCALE GENOMIC DNA]</scope>
    <source>
        <strain evidence="8">ATCC BAA-1116 / BB120</strain>
        <plasmid evidence="7 8">pVIBHAR</plasmid>
    </source>
</reference>
<comment type="similarity">
    <text evidence="2">Belongs to the TraY family.</text>
</comment>
<evidence type="ECO:0000256" key="5">
    <source>
        <dbReference type="ARBA" id="ARBA00022971"/>
    </source>
</evidence>
<dbReference type="AlphaFoldDB" id="A7N8V1"/>
<dbReference type="Pfam" id="PF05509">
    <property type="entry name" value="TraY"/>
    <property type="match status" value="1"/>
</dbReference>
<dbReference type="RefSeq" id="WP_011998835.1">
    <property type="nucleotide sequence ID" value="NC_009777.1"/>
</dbReference>
<dbReference type="Proteomes" id="UP000008152">
    <property type="component" value="Plasmid pVIBHAR"/>
</dbReference>
<gene>
    <name evidence="7" type="ordered locus">VIBHAR_p08217</name>
</gene>
<sequence length="119" mass="13943">MDDKKIVEGQLTLDKQTYALLNQASQRSFRSLKKEASLRLIDHVQRFHHSPQNKLDEIVYRTSIKIPIRVRKSVIPCLYRGKYKVKTLVDEYSIRLKDHLKRYPTISAVGVVQEEEHAP</sequence>